<dbReference type="InterPro" id="IPR036942">
    <property type="entry name" value="Beta-barrel_TonB_sf"/>
</dbReference>
<evidence type="ECO:0000256" key="1">
    <source>
        <dbReference type="ARBA" id="ARBA00004571"/>
    </source>
</evidence>
<evidence type="ECO:0000256" key="5">
    <source>
        <dbReference type="ARBA" id="ARBA00022729"/>
    </source>
</evidence>
<keyword evidence="2 9" id="KW-0813">Transport</keyword>
<accession>A0ABS5W1L7</accession>
<evidence type="ECO:0000256" key="4">
    <source>
        <dbReference type="ARBA" id="ARBA00022692"/>
    </source>
</evidence>
<dbReference type="PANTHER" id="PTHR47234:SF2">
    <property type="entry name" value="TONB-DEPENDENT RECEPTOR"/>
    <property type="match status" value="1"/>
</dbReference>
<evidence type="ECO:0000259" key="14">
    <source>
        <dbReference type="Pfam" id="PF07715"/>
    </source>
</evidence>
<dbReference type="InterPro" id="IPR010917">
    <property type="entry name" value="TonB_rcpt_CS"/>
</dbReference>
<dbReference type="Proteomes" id="UP000811255">
    <property type="component" value="Unassembled WGS sequence"/>
</dbReference>
<dbReference type="RefSeq" id="WP_214534977.1">
    <property type="nucleotide sequence ID" value="NZ_JAHFVK010000001.1"/>
</dbReference>
<evidence type="ECO:0000259" key="13">
    <source>
        <dbReference type="Pfam" id="PF00593"/>
    </source>
</evidence>
<evidence type="ECO:0000313" key="16">
    <source>
        <dbReference type="Proteomes" id="UP000811255"/>
    </source>
</evidence>
<keyword evidence="4 9" id="KW-0812">Transmembrane</keyword>
<evidence type="ECO:0000256" key="6">
    <source>
        <dbReference type="ARBA" id="ARBA00023077"/>
    </source>
</evidence>
<dbReference type="SUPFAM" id="SSF56935">
    <property type="entry name" value="Porins"/>
    <property type="match status" value="1"/>
</dbReference>
<dbReference type="PANTHER" id="PTHR47234">
    <property type="match status" value="1"/>
</dbReference>
<protein>
    <submittedName>
        <fullName evidence="15">TonB-dependent receptor</fullName>
    </submittedName>
</protein>
<keyword evidence="16" id="KW-1185">Reference proteome</keyword>
<evidence type="ECO:0000256" key="7">
    <source>
        <dbReference type="ARBA" id="ARBA00023136"/>
    </source>
</evidence>
<feature type="domain" description="TonB-dependent receptor-like beta-barrel" evidence="13">
    <location>
        <begin position="573"/>
        <end position="1105"/>
    </location>
</feature>
<dbReference type="PROSITE" id="PS52016">
    <property type="entry name" value="TONB_DEPENDENT_REC_3"/>
    <property type="match status" value="1"/>
</dbReference>
<comment type="caution">
    <text evidence="15">The sequence shown here is derived from an EMBL/GenBank/DDBJ whole genome shotgun (WGS) entry which is preliminary data.</text>
</comment>
<evidence type="ECO:0000256" key="8">
    <source>
        <dbReference type="ARBA" id="ARBA00023237"/>
    </source>
</evidence>
<feature type="domain" description="TonB-dependent receptor plug" evidence="14">
    <location>
        <begin position="63"/>
        <end position="174"/>
    </location>
</feature>
<keyword evidence="6 11" id="KW-0798">TonB box</keyword>
<organism evidence="15 16">
    <name type="scientific">Croceibacterium selenioxidans</name>
    <dbReference type="NCBI Taxonomy" id="2838833"/>
    <lineage>
        <taxon>Bacteria</taxon>
        <taxon>Pseudomonadati</taxon>
        <taxon>Pseudomonadota</taxon>
        <taxon>Alphaproteobacteria</taxon>
        <taxon>Sphingomonadales</taxon>
        <taxon>Erythrobacteraceae</taxon>
        <taxon>Croceibacterium</taxon>
    </lineage>
</organism>
<dbReference type="InterPro" id="IPR037066">
    <property type="entry name" value="Plug_dom_sf"/>
</dbReference>
<name>A0ABS5W1L7_9SPHN</name>
<dbReference type="Gene3D" id="2.40.170.20">
    <property type="entry name" value="TonB-dependent receptor, beta-barrel domain"/>
    <property type="match status" value="1"/>
</dbReference>
<evidence type="ECO:0000256" key="10">
    <source>
        <dbReference type="PROSITE-ProRule" id="PRU10144"/>
    </source>
</evidence>
<keyword evidence="8 9" id="KW-0998">Cell outer membrane</keyword>
<evidence type="ECO:0000256" key="12">
    <source>
        <dbReference type="SAM" id="SignalP"/>
    </source>
</evidence>
<dbReference type="PROSITE" id="PS01156">
    <property type="entry name" value="TONB_DEPENDENT_REC_2"/>
    <property type="match status" value="1"/>
</dbReference>
<feature type="chain" id="PRO_5047448355" evidence="12">
    <location>
        <begin position="25"/>
        <end position="1155"/>
    </location>
</feature>
<evidence type="ECO:0000256" key="11">
    <source>
        <dbReference type="RuleBase" id="RU003357"/>
    </source>
</evidence>
<feature type="signal peptide" evidence="12">
    <location>
        <begin position="1"/>
        <end position="24"/>
    </location>
</feature>
<sequence length="1155" mass="122591">MGVYKALLLAGCAGTVSLAMPAYAQDVDCDATPDNPACAVASDAIIVTGSRIQRQDFESNSPTITADQALLQNSATSAVESNLNKLPQFVPAQTPTLGGDIQPTATNTPGAATVSLRGIGSNRNLVLVDGRRSTPANASGVTDISTIPSAAIERVEIISGGASATYGADAVAGVTNFILKKNVQGLELDAQAGITQEGDGFEYQLSGIMGTDFEDGRGNISLALSMNTREGSYQRDRDWYTDVWSNPLTAGSGFFNSSPAVILSFANPASPTVINNIFNQRPANTPPLGGAGYNIFFNPDGTAWAGSGFPQRGGAYRFNSGALDGQPWKQTAAGNIAFNNPNLYLILPLTRYNALARGNYEINDWIGVFGQATFSAVNTYTRNEPGPITNGWDVFLPYGTGTYVGSQGRQPNGATLGTNNPSSVILNGMSYNGAQYIDPTPGDLSDNPNNPAFAALYSAAYGCGAVGGTGGCTNNAVIGQFLPAELQQILNSRMRPARPGEAGYNPDPTQNAQVSGANEPWQMSTLMPDDRETFTDVMTYNITTGLQGSVPGTDWTWEAFVNHGESHTFARQTGIYSLERVQTVLSSPGFGRGFSMTGNQESGGFGASTGSCTSGVNFFSPPTGGFSEDCLEAMRADLKNRSKFRQTIAEVNAQGKVIDLPAGELRGAIGASYREMDYEFINDTLTTQGRSYLDQALGIYPSGNAEGFISVREVYGELLVPVLADIPFIQAFNLELGGRMSNYSTTGTSWTYKLLGDWAVNDWLRFRGGYNRAERAPNIGELFLSAQQTFGVNNRGDVCSRLNPNSFSANPAANAGGAAGAADVEATCRALMAQASPDAANQYYGQTQATGSFGFAFPTLIGNPNLKPETADTWTAGVVIQSPMDSGVLSRLRLSVDWYDITIKDAIGAQTVGAVLQQCFDPTFNPLVNGAAGSAAAANSAAANAFCQLVPRNGTGQLGNVKITYTNDGRVHLSGIDAQLDWGYDVGPGTLTLNSVLNYQMDFESSSLYPSLPLIDYVGTTGSGENGLNANVFEYRVFTTVGYSWGPARVALQWQYYPGLEDGGEATVPGGTPDIVGWPSYSLFALNANYQLTDDIGLRFGIDNLFNKRPPWGGYNRNITEDTAAVDGQLYPSNLFLSAHDTNGRRFYIGANARF</sequence>
<dbReference type="Pfam" id="PF00593">
    <property type="entry name" value="TonB_dep_Rec_b-barrel"/>
    <property type="match status" value="1"/>
</dbReference>
<dbReference type="EMBL" id="JAHFVK010000001">
    <property type="protein sequence ID" value="MBT2133660.1"/>
    <property type="molecule type" value="Genomic_DNA"/>
</dbReference>
<reference evidence="15 16" key="1">
    <citation type="submission" date="2021-05" db="EMBL/GenBank/DDBJ databases">
        <title>Croceibacterium sp. LX-88 genome sequence.</title>
        <authorList>
            <person name="Luo X."/>
        </authorList>
    </citation>
    <scope>NUCLEOTIDE SEQUENCE [LARGE SCALE GENOMIC DNA]</scope>
    <source>
        <strain evidence="15 16">LX-88</strain>
    </source>
</reference>
<evidence type="ECO:0000256" key="2">
    <source>
        <dbReference type="ARBA" id="ARBA00022448"/>
    </source>
</evidence>
<keyword evidence="5 12" id="KW-0732">Signal</keyword>
<keyword evidence="3 9" id="KW-1134">Transmembrane beta strand</keyword>
<evidence type="ECO:0000313" key="15">
    <source>
        <dbReference type="EMBL" id="MBT2133660.1"/>
    </source>
</evidence>
<dbReference type="Pfam" id="PF07715">
    <property type="entry name" value="Plug"/>
    <property type="match status" value="1"/>
</dbReference>
<dbReference type="InterPro" id="IPR000531">
    <property type="entry name" value="Beta-barrel_TonB"/>
</dbReference>
<dbReference type="InterPro" id="IPR012910">
    <property type="entry name" value="Plug_dom"/>
</dbReference>
<dbReference type="Gene3D" id="2.170.130.10">
    <property type="entry name" value="TonB-dependent receptor, plug domain"/>
    <property type="match status" value="1"/>
</dbReference>
<comment type="similarity">
    <text evidence="9 11">Belongs to the TonB-dependent receptor family.</text>
</comment>
<gene>
    <name evidence="15" type="ORF">KK137_04870</name>
</gene>
<proteinExistence type="inferred from homology"/>
<keyword evidence="7 9" id="KW-0472">Membrane</keyword>
<dbReference type="InterPro" id="IPR039426">
    <property type="entry name" value="TonB-dep_rcpt-like"/>
</dbReference>
<evidence type="ECO:0000256" key="3">
    <source>
        <dbReference type="ARBA" id="ARBA00022452"/>
    </source>
</evidence>
<comment type="subcellular location">
    <subcellularLocation>
        <location evidence="1 9">Cell outer membrane</location>
        <topology evidence="1 9">Multi-pass membrane protein</topology>
    </subcellularLocation>
</comment>
<evidence type="ECO:0000256" key="9">
    <source>
        <dbReference type="PROSITE-ProRule" id="PRU01360"/>
    </source>
</evidence>
<keyword evidence="15" id="KW-0675">Receptor</keyword>
<feature type="short sequence motif" description="TonB C-terminal box" evidence="10">
    <location>
        <begin position="1138"/>
        <end position="1155"/>
    </location>
</feature>